<evidence type="ECO:0000313" key="2">
    <source>
        <dbReference type="Proteomes" id="UP000288395"/>
    </source>
</evidence>
<dbReference type="RefSeq" id="WP_126765973.1">
    <property type="nucleotide sequence ID" value="NZ_PIPJ01000002.1"/>
</dbReference>
<organism evidence="1 2">
    <name type="scientific">Aliidiomarina iranensis</name>
    <dbReference type="NCBI Taxonomy" id="1434071"/>
    <lineage>
        <taxon>Bacteria</taxon>
        <taxon>Pseudomonadati</taxon>
        <taxon>Pseudomonadota</taxon>
        <taxon>Gammaproteobacteria</taxon>
        <taxon>Alteromonadales</taxon>
        <taxon>Idiomarinaceae</taxon>
        <taxon>Aliidiomarina</taxon>
    </lineage>
</organism>
<keyword evidence="2" id="KW-1185">Reference proteome</keyword>
<dbReference type="Gene3D" id="3.30.420.240">
    <property type="match status" value="1"/>
</dbReference>
<proteinExistence type="predicted"/>
<accession>A0A432W098</accession>
<dbReference type="Gene3D" id="3.40.50.300">
    <property type="entry name" value="P-loop containing nucleotide triphosphate hydrolases"/>
    <property type="match status" value="1"/>
</dbReference>
<evidence type="ECO:0000313" key="1">
    <source>
        <dbReference type="EMBL" id="RUO22427.1"/>
    </source>
</evidence>
<evidence type="ECO:0008006" key="3">
    <source>
        <dbReference type="Google" id="ProtNLM"/>
    </source>
</evidence>
<sequence>MNIVDVMTDPALFGNQFGGRSWSAWRSLLAGFYGLKTNAKKFEQLTHRKPPKQAAEELWLAVGRRGGKTQAAALLAVYEACFNDYTDRLSPGEVATVFVIAADRKQARSAMRYIRGLLQSNPMLEKMIVKDGEEVIELSNRTAIEIMTASHKSIRGYTVAAAICDEIAFWSADGANPDKEILSALRPSMATLGGKLFALSSPYARKGILWETYRKHFGKDSKRILVAQAPTLTMNPTLPKHVVEQALEEDPSAAKAEYLAEFRTDVETYVSQEIVDACTIPGRVELPPIKEKRYFGFVDPSGGSKDAMTCAIAHKENDLTVIDAYRVVKPPFSPESVVEEFADFFKSYRVRTITGDRYAGEWPREQFSKRGIKYEPSAAPKSDLYRDMLPLLNSRRVELPDCDQLRRELTGLERRTARGGKDSIDHAPGAHDDLVNSIAGVIVAVNGRRTDFIFSC</sequence>
<dbReference type="EMBL" id="PIPJ01000002">
    <property type="protein sequence ID" value="RUO22427.1"/>
    <property type="molecule type" value="Genomic_DNA"/>
</dbReference>
<comment type="caution">
    <text evidence="1">The sequence shown here is derived from an EMBL/GenBank/DDBJ whole genome shotgun (WGS) entry which is preliminary data.</text>
</comment>
<dbReference type="Pfam" id="PF03237">
    <property type="entry name" value="Terminase_6N"/>
    <property type="match status" value="1"/>
</dbReference>
<reference evidence="2" key="1">
    <citation type="journal article" date="2018" name="Front. Microbiol.">
        <title>Genome-Based Analysis Reveals the Taxonomy and Diversity of the Family Idiomarinaceae.</title>
        <authorList>
            <person name="Liu Y."/>
            <person name="Lai Q."/>
            <person name="Shao Z."/>
        </authorList>
    </citation>
    <scope>NUCLEOTIDE SEQUENCE [LARGE SCALE GENOMIC DNA]</scope>
    <source>
        <strain evidence="2">GBPy7</strain>
    </source>
</reference>
<dbReference type="InterPro" id="IPR027417">
    <property type="entry name" value="P-loop_NTPase"/>
</dbReference>
<dbReference type="OrthoDB" id="280696at2"/>
<dbReference type="Proteomes" id="UP000288395">
    <property type="component" value="Unassembled WGS sequence"/>
</dbReference>
<gene>
    <name evidence="1" type="ORF">CWE08_04400</name>
</gene>
<name>A0A432W098_9GAMM</name>
<dbReference type="AlphaFoldDB" id="A0A432W098"/>
<protein>
    <recommendedName>
        <fullName evidence="3">Terminase</fullName>
    </recommendedName>
</protein>